<dbReference type="AlphaFoldDB" id="A0A495V9W4"/>
<protein>
    <submittedName>
        <fullName evidence="1">Uncharacterized protein</fullName>
    </submittedName>
</protein>
<accession>A0A495V9W4</accession>
<organism evidence="1 2">
    <name type="scientific">Thiocapsa rosea</name>
    <dbReference type="NCBI Taxonomy" id="69360"/>
    <lineage>
        <taxon>Bacteria</taxon>
        <taxon>Pseudomonadati</taxon>
        <taxon>Pseudomonadota</taxon>
        <taxon>Gammaproteobacteria</taxon>
        <taxon>Chromatiales</taxon>
        <taxon>Chromatiaceae</taxon>
        <taxon>Thiocapsa</taxon>
    </lineage>
</organism>
<sequence length="69" mass="8079">MFWFIRNEDQPTFERQGWDVLLQAWLKRVPVRGRFGEVGGAVLTLDDLTARDYVESDPLDIDHLSSRDE</sequence>
<reference evidence="1 2" key="1">
    <citation type="submission" date="2018-10" db="EMBL/GenBank/DDBJ databases">
        <title>Genomic Encyclopedia of Archaeal and Bacterial Type Strains, Phase II (KMG-II): from individual species to whole genera.</title>
        <authorList>
            <person name="Goeker M."/>
        </authorList>
    </citation>
    <scope>NUCLEOTIDE SEQUENCE [LARGE SCALE GENOMIC DNA]</scope>
    <source>
        <strain evidence="1 2">DSM 235</strain>
    </source>
</reference>
<evidence type="ECO:0000313" key="1">
    <source>
        <dbReference type="EMBL" id="RKT45530.1"/>
    </source>
</evidence>
<dbReference type="EMBL" id="RBXL01000001">
    <property type="protein sequence ID" value="RKT45530.1"/>
    <property type="molecule type" value="Genomic_DNA"/>
</dbReference>
<keyword evidence="2" id="KW-1185">Reference proteome</keyword>
<evidence type="ECO:0000313" key="2">
    <source>
        <dbReference type="Proteomes" id="UP000274556"/>
    </source>
</evidence>
<gene>
    <name evidence="1" type="ORF">BDD21_2991</name>
</gene>
<comment type="caution">
    <text evidence="1">The sequence shown here is derived from an EMBL/GenBank/DDBJ whole genome shotgun (WGS) entry which is preliminary data.</text>
</comment>
<name>A0A495V9W4_9GAMM</name>
<proteinExistence type="predicted"/>
<dbReference type="Proteomes" id="UP000274556">
    <property type="component" value="Unassembled WGS sequence"/>
</dbReference>